<feature type="region of interest" description="Disordered" evidence="1">
    <location>
        <begin position="42"/>
        <end position="151"/>
    </location>
</feature>
<organism evidence="2 3">
    <name type="scientific">Mugilogobius chulae</name>
    <name type="common">yellowstripe goby</name>
    <dbReference type="NCBI Taxonomy" id="88201"/>
    <lineage>
        <taxon>Eukaryota</taxon>
        <taxon>Metazoa</taxon>
        <taxon>Chordata</taxon>
        <taxon>Craniata</taxon>
        <taxon>Vertebrata</taxon>
        <taxon>Euteleostomi</taxon>
        <taxon>Actinopterygii</taxon>
        <taxon>Neopterygii</taxon>
        <taxon>Teleostei</taxon>
        <taxon>Neoteleostei</taxon>
        <taxon>Acanthomorphata</taxon>
        <taxon>Gobiaria</taxon>
        <taxon>Gobiiformes</taxon>
        <taxon>Gobioidei</taxon>
        <taxon>Gobiidae</taxon>
        <taxon>Gobionellinae</taxon>
        <taxon>Mugilogobius</taxon>
    </lineage>
</organism>
<feature type="compositionally biased region" description="Basic and acidic residues" evidence="1">
    <location>
        <begin position="111"/>
        <end position="120"/>
    </location>
</feature>
<comment type="caution">
    <text evidence="2">The sequence shown here is derived from an EMBL/GenBank/DDBJ whole genome shotgun (WGS) entry which is preliminary data.</text>
</comment>
<feature type="region of interest" description="Disordered" evidence="1">
    <location>
        <begin position="1"/>
        <end position="21"/>
    </location>
</feature>
<feature type="compositionally biased region" description="Basic residues" evidence="1">
    <location>
        <begin position="134"/>
        <end position="146"/>
    </location>
</feature>
<name>A0AAW0MG27_9GOBI</name>
<feature type="compositionally biased region" description="Low complexity" evidence="1">
    <location>
        <begin position="121"/>
        <end position="131"/>
    </location>
</feature>
<dbReference type="AlphaFoldDB" id="A0AAW0MG27"/>
<evidence type="ECO:0000256" key="1">
    <source>
        <dbReference type="SAM" id="MobiDB-lite"/>
    </source>
</evidence>
<keyword evidence="3" id="KW-1185">Reference proteome</keyword>
<reference evidence="3" key="1">
    <citation type="submission" date="2024-04" db="EMBL/GenBank/DDBJ databases">
        <title>Salinicola lusitanus LLJ914,a marine bacterium isolated from the Okinawa Trough.</title>
        <authorList>
            <person name="Li J."/>
        </authorList>
    </citation>
    <scope>NUCLEOTIDE SEQUENCE [LARGE SCALE GENOMIC DNA]</scope>
</reference>
<evidence type="ECO:0000313" key="3">
    <source>
        <dbReference type="Proteomes" id="UP001460270"/>
    </source>
</evidence>
<gene>
    <name evidence="2" type="ORF">WMY93_031359</name>
</gene>
<sequence>MADETVARTSGAPGFVKAEASEGLRTAALNVSDRVCALELRASQGGPGGVASTGEASANSANTTEGKAVTADCNPGADRPALVRAERSSSAENTGKPMPPSETPKWSTVAKRGERQRQQQREQAAAAATAAKPVTRHHPSGQRKGGKTVVGTGATGSIKMIKTKLVSVFASKFSPDLEAETLRTYLSDKLGHDVTFTKLRLYKTGMLLLK</sequence>
<protein>
    <submittedName>
        <fullName evidence="2">Uncharacterized protein</fullName>
    </submittedName>
</protein>
<evidence type="ECO:0000313" key="2">
    <source>
        <dbReference type="EMBL" id="KAK7877979.1"/>
    </source>
</evidence>
<dbReference type="Proteomes" id="UP001460270">
    <property type="component" value="Unassembled WGS sequence"/>
</dbReference>
<accession>A0AAW0MG27</accession>
<feature type="compositionally biased region" description="Polar residues" evidence="1">
    <location>
        <begin position="54"/>
        <end position="65"/>
    </location>
</feature>
<proteinExistence type="predicted"/>
<dbReference type="EMBL" id="JBBPFD010000660">
    <property type="protein sequence ID" value="KAK7877979.1"/>
    <property type="molecule type" value="Genomic_DNA"/>
</dbReference>